<name>A0A1M7BMM6_9FLAO</name>
<dbReference type="PROSITE" id="PS01124">
    <property type="entry name" value="HTH_ARAC_FAMILY_2"/>
    <property type="match status" value="1"/>
</dbReference>
<dbReference type="EMBL" id="FRBH01000011">
    <property type="protein sequence ID" value="SHL56231.1"/>
    <property type="molecule type" value="Genomic_DNA"/>
</dbReference>
<proteinExistence type="predicted"/>
<dbReference type="OrthoDB" id="662446at2"/>
<evidence type="ECO:0000259" key="1">
    <source>
        <dbReference type="PROSITE" id="PS01124"/>
    </source>
</evidence>
<dbReference type="SMART" id="SM00342">
    <property type="entry name" value="HTH_ARAC"/>
    <property type="match status" value="1"/>
</dbReference>
<reference evidence="2" key="1">
    <citation type="journal article" date="2014" name="Int. J. Syst. Evol. Microbiol.">
        <title>Complete genome of a new Firmicutes species belonging to the dominant human colonic microbiota ('Ruminococcus bicirculans') reveals two chromosomes and a selective capacity to utilize plant glucans.</title>
        <authorList>
            <consortium name="NISC Comparative Sequencing Program"/>
            <person name="Wegmann U."/>
            <person name="Louis P."/>
            <person name="Goesmann A."/>
            <person name="Henrissat B."/>
            <person name="Duncan S.H."/>
            <person name="Flint H.J."/>
        </authorList>
    </citation>
    <scope>NUCLEOTIDE SEQUENCE</scope>
    <source>
        <strain evidence="2">CGMCC 1.12707</strain>
    </source>
</reference>
<dbReference type="Proteomes" id="UP000650994">
    <property type="component" value="Unassembled WGS sequence"/>
</dbReference>
<reference evidence="4" key="3">
    <citation type="submission" date="2016-11" db="EMBL/GenBank/DDBJ databases">
        <authorList>
            <person name="Varghese N."/>
            <person name="Submissions S."/>
        </authorList>
    </citation>
    <scope>NUCLEOTIDE SEQUENCE [LARGE SCALE GENOMIC DNA]</scope>
    <source>
        <strain evidence="4">DSM 27989</strain>
    </source>
</reference>
<dbReference type="GO" id="GO:0043565">
    <property type="term" value="F:sequence-specific DNA binding"/>
    <property type="evidence" value="ECO:0007669"/>
    <property type="project" value="InterPro"/>
</dbReference>
<evidence type="ECO:0000313" key="2">
    <source>
        <dbReference type="EMBL" id="GGF02942.1"/>
    </source>
</evidence>
<dbReference type="Proteomes" id="UP000184120">
    <property type="component" value="Unassembled WGS sequence"/>
</dbReference>
<feature type="domain" description="HTH araC/xylS-type" evidence="1">
    <location>
        <begin position="163"/>
        <end position="265"/>
    </location>
</feature>
<keyword evidence="5" id="KW-1185">Reference proteome</keyword>
<evidence type="ECO:0000313" key="5">
    <source>
        <dbReference type="Proteomes" id="UP000650994"/>
    </source>
</evidence>
<evidence type="ECO:0000313" key="3">
    <source>
        <dbReference type="EMBL" id="SHL56231.1"/>
    </source>
</evidence>
<dbReference type="RefSeq" id="WP_072933540.1">
    <property type="nucleotide sequence ID" value="NZ_BMFL01000013.1"/>
</dbReference>
<organism evidence="3 4">
    <name type="scientific">Chishuiella changwenlii</name>
    <dbReference type="NCBI Taxonomy" id="1434701"/>
    <lineage>
        <taxon>Bacteria</taxon>
        <taxon>Pseudomonadati</taxon>
        <taxon>Bacteroidota</taxon>
        <taxon>Flavobacteriia</taxon>
        <taxon>Flavobacteriales</taxon>
        <taxon>Weeksellaceae</taxon>
        <taxon>Chishuiella</taxon>
    </lineage>
</organism>
<dbReference type="InterPro" id="IPR018060">
    <property type="entry name" value="HTH_AraC"/>
</dbReference>
<dbReference type="GO" id="GO:0003700">
    <property type="term" value="F:DNA-binding transcription factor activity"/>
    <property type="evidence" value="ECO:0007669"/>
    <property type="project" value="InterPro"/>
</dbReference>
<reference evidence="5" key="4">
    <citation type="journal article" date="2019" name="Int. J. Syst. Evol. Microbiol.">
        <title>The Global Catalogue of Microorganisms (GCM) 10K type strain sequencing project: providing services to taxonomists for standard genome sequencing and annotation.</title>
        <authorList>
            <consortium name="The Broad Institute Genomics Platform"/>
            <consortium name="The Broad Institute Genome Sequencing Center for Infectious Disease"/>
            <person name="Wu L."/>
            <person name="Ma J."/>
        </authorList>
    </citation>
    <scope>NUCLEOTIDE SEQUENCE [LARGE SCALE GENOMIC DNA]</scope>
    <source>
        <strain evidence="5">CGMCC 1.12707</strain>
    </source>
</reference>
<protein>
    <submittedName>
        <fullName evidence="3">AraC-type DNA-binding protein</fullName>
    </submittedName>
</protein>
<dbReference type="EMBL" id="BMFL01000013">
    <property type="protein sequence ID" value="GGF02942.1"/>
    <property type="molecule type" value="Genomic_DNA"/>
</dbReference>
<dbReference type="Gene3D" id="1.10.10.60">
    <property type="entry name" value="Homeodomain-like"/>
    <property type="match status" value="1"/>
</dbReference>
<accession>A0A1M7BMM6</accession>
<gene>
    <name evidence="2" type="ORF">GCM10010984_20490</name>
    <name evidence="3" type="ORF">SAMN05443634_11156</name>
</gene>
<dbReference type="AlphaFoldDB" id="A0A1M7BMM6"/>
<dbReference type="Pfam" id="PF12833">
    <property type="entry name" value="HTH_18"/>
    <property type="match status" value="1"/>
</dbReference>
<reference evidence="2" key="5">
    <citation type="submission" date="2024-05" db="EMBL/GenBank/DDBJ databases">
        <authorList>
            <person name="Sun Q."/>
            <person name="Zhou Y."/>
        </authorList>
    </citation>
    <scope>NUCLEOTIDE SEQUENCE</scope>
    <source>
        <strain evidence="2">CGMCC 1.12707</strain>
    </source>
</reference>
<keyword evidence="3" id="KW-0238">DNA-binding</keyword>
<sequence length="280" mass="33630">MSKIFITHQPKKSWLKKYISYYYFHQNTISGDEDRFIYYSNVENALTIYKNSIVDFPREKLSTTYPCDKQFYFLYSGVIKDYFLVNLTAPYDKIGIVFKPLGLQYFIKDSVDFILKLTENKRSEYFQNLLKTDLDKLFDENIEKRVEGLDQLFSELFHEFEDNKFIQIIDEVIDGLDETNINQLSQKFGLSTKTLQRKFQKNFAVTAKQYLKVVKFRRAFNHYMQENKAINFTDLSYFHHYYDQSEYIHHFKSITGTSPKKLFKNIEKLSGEDVYWNFKV</sequence>
<evidence type="ECO:0000313" key="4">
    <source>
        <dbReference type="Proteomes" id="UP000184120"/>
    </source>
</evidence>
<dbReference type="STRING" id="1434701.SAMN05443634_11156"/>
<reference evidence="3" key="2">
    <citation type="submission" date="2016-11" db="EMBL/GenBank/DDBJ databases">
        <authorList>
            <person name="Jaros S."/>
            <person name="Januszkiewicz K."/>
            <person name="Wedrychowicz H."/>
        </authorList>
    </citation>
    <scope>NUCLEOTIDE SEQUENCE [LARGE SCALE GENOMIC DNA]</scope>
    <source>
        <strain evidence="3">DSM 27989</strain>
    </source>
</reference>